<dbReference type="InterPro" id="IPR001912">
    <property type="entry name" value="Ribosomal_uS4_N"/>
</dbReference>
<evidence type="ECO:0000256" key="8">
    <source>
        <dbReference type="ARBA" id="ARBA00072223"/>
    </source>
</evidence>
<organism evidence="12 13">
    <name type="scientific">Peronospora matthiolae</name>
    <dbReference type="NCBI Taxonomy" id="2874970"/>
    <lineage>
        <taxon>Eukaryota</taxon>
        <taxon>Sar</taxon>
        <taxon>Stramenopiles</taxon>
        <taxon>Oomycota</taxon>
        <taxon>Peronosporomycetes</taxon>
        <taxon>Peronosporales</taxon>
        <taxon>Peronosporaceae</taxon>
        <taxon>Peronospora</taxon>
    </lineage>
</organism>
<dbReference type="EMBL" id="CAKLBY020000226">
    <property type="protein sequence ID" value="CAK7936956.1"/>
    <property type="molecule type" value="Genomic_DNA"/>
</dbReference>
<proteinExistence type="inferred from homology"/>
<dbReference type="Proteomes" id="UP001162060">
    <property type="component" value="Unassembled WGS sequence"/>
</dbReference>
<dbReference type="GO" id="GO:0006364">
    <property type="term" value="P:rRNA processing"/>
    <property type="evidence" value="ECO:0007669"/>
    <property type="project" value="TreeGrafter"/>
</dbReference>
<feature type="domain" description="Small ribosomal subunit protein uS4 N-terminal" evidence="11">
    <location>
        <begin position="4"/>
        <end position="107"/>
    </location>
</feature>
<evidence type="ECO:0000256" key="5">
    <source>
        <dbReference type="ARBA" id="ARBA00023242"/>
    </source>
</evidence>
<accession>A0AAV1URN7</accession>
<keyword evidence="3" id="KW-0690">Ribosome biogenesis</keyword>
<evidence type="ECO:0000256" key="1">
    <source>
        <dbReference type="ARBA" id="ARBA00004604"/>
    </source>
</evidence>
<evidence type="ECO:0000313" key="12">
    <source>
        <dbReference type="EMBL" id="CAK7936956.1"/>
    </source>
</evidence>
<dbReference type="Pfam" id="PF00163">
    <property type="entry name" value="Ribosomal_S4"/>
    <property type="match status" value="1"/>
</dbReference>
<dbReference type="FunFam" id="3.10.290.10:FF:000006">
    <property type="entry name" value="U3 small nucleolar ribonucleoprotein IMP3"/>
    <property type="match status" value="1"/>
</dbReference>
<comment type="caution">
    <text evidence="12">The sequence shown here is derived from an EMBL/GenBank/DDBJ whole genome shotgun (WGS) entry which is preliminary data.</text>
</comment>
<evidence type="ECO:0000259" key="11">
    <source>
        <dbReference type="SMART" id="SM01390"/>
    </source>
</evidence>
<evidence type="ECO:0000313" key="13">
    <source>
        <dbReference type="Proteomes" id="UP001162060"/>
    </source>
</evidence>
<evidence type="ECO:0000256" key="9">
    <source>
        <dbReference type="PROSITE-ProRule" id="PRU00182"/>
    </source>
</evidence>
<keyword evidence="4 9" id="KW-0694">RNA-binding</keyword>
<dbReference type="InterPro" id="IPR036986">
    <property type="entry name" value="S4_RNA-bd_sf"/>
</dbReference>
<feature type="domain" description="RNA-binding S4" evidence="10">
    <location>
        <begin position="108"/>
        <end position="174"/>
    </location>
</feature>
<dbReference type="GO" id="GO:0034457">
    <property type="term" value="C:Mpp10 complex"/>
    <property type="evidence" value="ECO:0007669"/>
    <property type="project" value="TreeGrafter"/>
</dbReference>
<evidence type="ECO:0000256" key="3">
    <source>
        <dbReference type="ARBA" id="ARBA00022517"/>
    </source>
</evidence>
<dbReference type="GO" id="GO:0032040">
    <property type="term" value="C:small-subunit processome"/>
    <property type="evidence" value="ECO:0007669"/>
    <property type="project" value="TreeGrafter"/>
</dbReference>
<dbReference type="SMART" id="SM00363">
    <property type="entry name" value="S4"/>
    <property type="match status" value="1"/>
</dbReference>
<dbReference type="InterPro" id="IPR002942">
    <property type="entry name" value="S4_RNA-bd"/>
</dbReference>
<keyword evidence="6" id="KW-0687">Ribonucleoprotein</keyword>
<dbReference type="Gene3D" id="3.10.290.10">
    <property type="entry name" value="RNA-binding S4 domain"/>
    <property type="match status" value="1"/>
</dbReference>
<evidence type="ECO:0000256" key="7">
    <source>
        <dbReference type="ARBA" id="ARBA00069727"/>
    </source>
</evidence>
<dbReference type="CDD" id="cd00165">
    <property type="entry name" value="S4"/>
    <property type="match status" value="1"/>
</dbReference>
<evidence type="ECO:0000256" key="6">
    <source>
        <dbReference type="ARBA" id="ARBA00023274"/>
    </source>
</evidence>
<reference evidence="12" key="1">
    <citation type="submission" date="2024-01" db="EMBL/GenBank/DDBJ databases">
        <authorList>
            <person name="Webb A."/>
        </authorList>
    </citation>
    <scope>NUCLEOTIDE SEQUENCE</scope>
    <source>
        <strain evidence="12">Pm1</strain>
    </source>
</reference>
<dbReference type="Pfam" id="PF01479">
    <property type="entry name" value="S4"/>
    <property type="match status" value="1"/>
</dbReference>
<evidence type="ECO:0000256" key="4">
    <source>
        <dbReference type="ARBA" id="ARBA00022884"/>
    </source>
</evidence>
<keyword evidence="5" id="KW-0539">Nucleus</keyword>
<dbReference type="GO" id="GO:0030515">
    <property type="term" value="F:snoRNA binding"/>
    <property type="evidence" value="ECO:0007669"/>
    <property type="project" value="TreeGrafter"/>
</dbReference>
<dbReference type="GO" id="GO:0019843">
    <property type="term" value="F:rRNA binding"/>
    <property type="evidence" value="ECO:0007669"/>
    <property type="project" value="InterPro"/>
</dbReference>
<dbReference type="SUPFAM" id="SSF55174">
    <property type="entry name" value="Alpha-L RNA-binding motif"/>
    <property type="match status" value="1"/>
</dbReference>
<gene>
    <name evidence="12" type="ORF">PM001_LOCUS22106</name>
</gene>
<dbReference type="InterPro" id="IPR022801">
    <property type="entry name" value="Ribosomal_uS4"/>
</dbReference>
<evidence type="ECO:0000259" key="10">
    <source>
        <dbReference type="SMART" id="SM00363"/>
    </source>
</evidence>
<dbReference type="AlphaFoldDB" id="A0AAV1URN7"/>
<dbReference type="GO" id="GO:0042274">
    <property type="term" value="P:ribosomal small subunit biogenesis"/>
    <property type="evidence" value="ECO:0007669"/>
    <property type="project" value="TreeGrafter"/>
</dbReference>
<sequence length="184" mass="21679">MGRALKYHEQKLLKKVDLLEWRKENNVHEIKVIRRYRIPDREQYHKYNRLVGHISRVVSRLKKRPVTDPYRIQTTTTLLEKLYHLGLIQTTKSLLKAEEVTVSAFCRRRLPVVLVRVNMAESLKEATTFVEQGHVRVGPTVVTDPAFLVTRSMEDFVTWVDSSKIKRTIMKYNDKLDDYDLLGN</sequence>
<dbReference type="SMART" id="SM01390">
    <property type="entry name" value="Ribosomal_S4"/>
    <property type="match status" value="1"/>
</dbReference>
<protein>
    <recommendedName>
        <fullName evidence="7">U3 small nucleolar ribonucleoprotein protein IMP3</fullName>
    </recommendedName>
    <alternativeName>
        <fullName evidence="8">U3 small nucleolar ribonucleoprotein protein imp3</fullName>
    </alternativeName>
</protein>
<dbReference type="PANTHER" id="PTHR11831:SF1">
    <property type="entry name" value="U3 SMALL NUCLEOLAR RIBONUCLEOPROTEIN PROTEIN IMP3"/>
    <property type="match status" value="1"/>
</dbReference>
<comment type="subcellular location">
    <subcellularLocation>
        <location evidence="1">Nucleus</location>
        <location evidence="1">Nucleolus</location>
    </subcellularLocation>
</comment>
<evidence type="ECO:0000256" key="2">
    <source>
        <dbReference type="ARBA" id="ARBA00007465"/>
    </source>
</evidence>
<dbReference type="PANTHER" id="PTHR11831">
    <property type="entry name" value="30S 40S RIBOSOMAL PROTEIN"/>
    <property type="match status" value="1"/>
</dbReference>
<dbReference type="PROSITE" id="PS50889">
    <property type="entry name" value="S4"/>
    <property type="match status" value="1"/>
</dbReference>
<comment type="similarity">
    <text evidence="2">Belongs to the universal ribosomal protein uS4 family.</text>
</comment>
<name>A0AAV1URN7_9STRA</name>